<dbReference type="PANTHER" id="PTHR43791:SF40">
    <property type="entry name" value="THIAMINE PATHWAY TRANSPORTER THI73"/>
    <property type="match status" value="1"/>
</dbReference>
<evidence type="ECO:0000256" key="4">
    <source>
        <dbReference type="ARBA" id="ARBA00022989"/>
    </source>
</evidence>
<dbReference type="RefSeq" id="XP_049135061.1">
    <property type="nucleotide sequence ID" value="XM_049279104.1"/>
</dbReference>
<dbReference type="EMBL" id="CP019471">
    <property type="protein sequence ID" value="UQC73406.1"/>
    <property type="molecule type" value="Genomic_DNA"/>
</dbReference>
<keyword evidence="3" id="KW-0812">Transmembrane</keyword>
<keyword evidence="4" id="KW-1133">Transmembrane helix</keyword>
<dbReference type="Gene3D" id="1.20.1250.20">
    <property type="entry name" value="MFS general substrate transporter like domains"/>
    <property type="match status" value="1"/>
</dbReference>
<evidence type="ECO:0000313" key="6">
    <source>
        <dbReference type="EMBL" id="UQC73406.1"/>
    </source>
</evidence>
<comment type="subcellular location">
    <subcellularLocation>
        <location evidence="1">Membrane</location>
        <topology evidence="1">Multi-pass membrane protein</topology>
    </subcellularLocation>
</comment>
<organism evidence="6 7">
    <name type="scientific">Colletotrichum lupini</name>
    <dbReference type="NCBI Taxonomy" id="145971"/>
    <lineage>
        <taxon>Eukaryota</taxon>
        <taxon>Fungi</taxon>
        <taxon>Dikarya</taxon>
        <taxon>Ascomycota</taxon>
        <taxon>Pezizomycotina</taxon>
        <taxon>Sordariomycetes</taxon>
        <taxon>Hypocreomycetidae</taxon>
        <taxon>Glomerellales</taxon>
        <taxon>Glomerellaceae</taxon>
        <taxon>Colletotrichum</taxon>
        <taxon>Colletotrichum acutatum species complex</taxon>
    </lineage>
</organism>
<dbReference type="PANTHER" id="PTHR43791">
    <property type="entry name" value="PERMEASE-RELATED"/>
    <property type="match status" value="1"/>
</dbReference>
<evidence type="ECO:0000256" key="5">
    <source>
        <dbReference type="ARBA" id="ARBA00023136"/>
    </source>
</evidence>
<evidence type="ECO:0000256" key="2">
    <source>
        <dbReference type="ARBA" id="ARBA00022448"/>
    </source>
</evidence>
<keyword evidence="7" id="KW-1185">Reference proteome</keyword>
<evidence type="ECO:0000313" key="7">
    <source>
        <dbReference type="Proteomes" id="UP000830671"/>
    </source>
</evidence>
<proteinExistence type="predicted"/>
<name>A0A9Q8SAJ8_9PEZI</name>
<evidence type="ECO:0000256" key="1">
    <source>
        <dbReference type="ARBA" id="ARBA00004141"/>
    </source>
</evidence>
<keyword evidence="5" id="KW-0472">Membrane</keyword>
<dbReference type="Proteomes" id="UP000830671">
    <property type="component" value="Chromosome 1"/>
</dbReference>
<accession>A0A9Q8SAJ8</accession>
<protein>
    <submittedName>
        <fullName evidence="6">Allantoin permease</fullName>
    </submittedName>
</protein>
<dbReference type="GeneID" id="73334114"/>
<dbReference type="KEGG" id="clup:CLUP02_00050"/>
<dbReference type="GO" id="GO:0016020">
    <property type="term" value="C:membrane"/>
    <property type="evidence" value="ECO:0007669"/>
    <property type="project" value="UniProtKB-SubCell"/>
</dbReference>
<reference evidence="6" key="1">
    <citation type="journal article" date="2021" name="Mol. Plant Microbe Interact.">
        <title>Complete Genome Sequence of the Plant-Pathogenic Fungus Colletotrichum lupini.</title>
        <authorList>
            <person name="Baroncelli R."/>
            <person name="Pensec F."/>
            <person name="Da Lio D."/>
            <person name="Boufleur T."/>
            <person name="Vicente I."/>
            <person name="Sarrocco S."/>
            <person name="Picot A."/>
            <person name="Baraldi E."/>
            <person name="Sukno S."/>
            <person name="Thon M."/>
            <person name="Le Floch G."/>
        </authorList>
    </citation>
    <scope>NUCLEOTIDE SEQUENCE</scope>
    <source>
        <strain evidence="6">IMI 504893</strain>
    </source>
</reference>
<dbReference type="InterPro" id="IPR036259">
    <property type="entry name" value="MFS_trans_sf"/>
</dbReference>
<dbReference type="GO" id="GO:0022857">
    <property type="term" value="F:transmembrane transporter activity"/>
    <property type="evidence" value="ECO:0007669"/>
    <property type="project" value="TreeGrafter"/>
</dbReference>
<keyword evidence="2" id="KW-0813">Transport</keyword>
<gene>
    <name evidence="6" type="ORF">CLUP02_00050</name>
</gene>
<sequence>MSSDGKIDVEKATRFGGGQSEVLVGEVRDIKNADAALEFLRDGGDVTPMTAEDERLLKRKIDWRIVPLMFACYILQYLNKTLINYANVIGLQSDTNITGDQYSQLAMIFYVSYLTFEFPHAWGMQRFPTAKYIRIIVCIWGTVLATTSAY</sequence>
<dbReference type="AlphaFoldDB" id="A0A9Q8SAJ8"/>
<evidence type="ECO:0000256" key="3">
    <source>
        <dbReference type="ARBA" id="ARBA00022692"/>
    </source>
</evidence>
<dbReference type="SUPFAM" id="SSF103473">
    <property type="entry name" value="MFS general substrate transporter"/>
    <property type="match status" value="1"/>
</dbReference>